<feature type="region of interest" description="Disordered" evidence="5">
    <location>
        <begin position="430"/>
        <end position="451"/>
    </location>
</feature>
<dbReference type="GO" id="GO:0030313">
    <property type="term" value="C:cell envelope"/>
    <property type="evidence" value="ECO:0007669"/>
    <property type="project" value="UniProtKB-SubCell"/>
</dbReference>
<dbReference type="Gene3D" id="2.40.50.100">
    <property type="match status" value="1"/>
</dbReference>
<dbReference type="InterPro" id="IPR006143">
    <property type="entry name" value="RND_pump_MFP"/>
</dbReference>
<dbReference type="GO" id="GO:0016020">
    <property type="term" value="C:membrane"/>
    <property type="evidence" value="ECO:0007669"/>
    <property type="project" value="InterPro"/>
</dbReference>
<keyword evidence="3 4" id="KW-0175">Coiled coil</keyword>
<reference evidence="8 9" key="1">
    <citation type="submission" date="2019-07" db="EMBL/GenBank/DDBJ databases">
        <title>Whole genome shotgun sequence of Brevifollis gellanilyticus NBRC 108608.</title>
        <authorList>
            <person name="Hosoyama A."/>
            <person name="Uohara A."/>
            <person name="Ohji S."/>
            <person name="Ichikawa N."/>
        </authorList>
    </citation>
    <scope>NUCLEOTIDE SEQUENCE [LARGE SCALE GENOMIC DNA]</scope>
    <source>
        <strain evidence="8 9">NBRC 108608</strain>
    </source>
</reference>
<comment type="similarity">
    <text evidence="2">Belongs to the membrane fusion protein (MFP) (TC 8.A.1) family.</text>
</comment>
<evidence type="ECO:0000256" key="6">
    <source>
        <dbReference type="SAM" id="Phobius"/>
    </source>
</evidence>
<dbReference type="Gene3D" id="1.10.287.470">
    <property type="entry name" value="Helix hairpin bin"/>
    <property type="match status" value="1"/>
</dbReference>
<name>A0A512M8Y0_9BACT</name>
<dbReference type="RefSeq" id="WP_146850731.1">
    <property type="nucleotide sequence ID" value="NZ_BKAG01000015.1"/>
</dbReference>
<evidence type="ECO:0000256" key="4">
    <source>
        <dbReference type="SAM" id="Coils"/>
    </source>
</evidence>
<dbReference type="Pfam" id="PF25954">
    <property type="entry name" value="Beta-barrel_RND_2"/>
    <property type="match status" value="1"/>
</dbReference>
<dbReference type="GO" id="GO:0022857">
    <property type="term" value="F:transmembrane transporter activity"/>
    <property type="evidence" value="ECO:0007669"/>
    <property type="project" value="InterPro"/>
</dbReference>
<protein>
    <submittedName>
        <fullName evidence="8">Hemolysin secretion protein D</fullName>
    </submittedName>
</protein>
<keyword evidence="6" id="KW-0472">Membrane</keyword>
<dbReference type="SUPFAM" id="SSF111369">
    <property type="entry name" value="HlyD-like secretion proteins"/>
    <property type="match status" value="1"/>
</dbReference>
<dbReference type="EMBL" id="BKAG01000015">
    <property type="protein sequence ID" value="GEP43153.1"/>
    <property type="molecule type" value="Genomic_DNA"/>
</dbReference>
<proteinExistence type="inferred from homology"/>
<evidence type="ECO:0000256" key="2">
    <source>
        <dbReference type="ARBA" id="ARBA00009477"/>
    </source>
</evidence>
<keyword evidence="6" id="KW-0812">Transmembrane</keyword>
<feature type="transmembrane region" description="Helical" evidence="6">
    <location>
        <begin position="27"/>
        <end position="45"/>
    </location>
</feature>
<dbReference type="Gene3D" id="2.40.420.20">
    <property type="match status" value="1"/>
</dbReference>
<feature type="coiled-coil region" evidence="4">
    <location>
        <begin position="116"/>
        <end position="209"/>
    </location>
</feature>
<feature type="compositionally biased region" description="Basic and acidic residues" evidence="5">
    <location>
        <begin position="386"/>
        <end position="398"/>
    </location>
</feature>
<evidence type="ECO:0000313" key="9">
    <source>
        <dbReference type="Proteomes" id="UP000321577"/>
    </source>
</evidence>
<keyword evidence="6" id="KW-1133">Transmembrane helix</keyword>
<sequence>MDKLSSPSPAELSKIISANKSSSGSRWIIWLLVIGALAGTGYYAWSKSHETEIAPFTYTTEPVKRGEIKLTVTATGNLEPTTEVTIGSMLSGNAGEVYVDINDRVKKGQELAKIIIRRLDQDTDNSRAALNAAQAKVKQVEATVIESEAALERQQELHKLSGGRTPSKADMVTATAAAARAKADLGSAQAAVEQAKASLEANMSDQERAVLRSPIDGVVLKRSLEPGQTVAASFNSPELFVIAENLEHMKLKVAVAEADIGRVAAEQKASFTVDAWPDRSYSAKVTRVSFGSAITDNVVTYETELEVANPDLSLRPGMTATADIHVAEGHDVLLVPVSALRFDPHAASEAPRGGPPGGAGGEKKSFVQSLMPGPPRRGGSGGPRGDAADHDKGSDKAKSGRSQVWILRNGQPVAMPVKLGISDGRLTEVTGEGLSEGTPVIVRASSNTPKS</sequence>
<comment type="caution">
    <text evidence="8">The sequence shown here is derived from an EMBL/GenBank/DDBJ whole genome shotgun (WGS) entry which is preliminary data.</text>
</comment>
<keyword evidence="9" id="KW-1185">Reference proteome</keyword>
<dbReference type="AlphaFoldDB" id="A0A512M8Y0"/>
<accession>A0A512M8Y0</accession>
<dbReference type="Gene3D" id="2.40.30.170">
    <property type="match status" value="1"/>
</dbReference>
<evidence type="ECO:0000256" key="3">
    <source>
        <dbReference type="ARBA" id="ARBA00023054"/>
    </source>
</evidence>
<comment type="subcellular location">
    <subcellularLocation>
        <location evidence="1">Cell envelope</location>
    </subcellularLocation>
</comment>
<dbReference type="PANTHER" id="PTHR32347">
    <property type="entry name" value="EFFLUX SYSTEM COMPONENT YKNX-RELATED"/>
    <property type="match status" value="1"/>
</dbReference>
<dbReference type="InterPro" id="IPR050465">
    <property type="entry name" value="UPF0194_transport"/>
</dbReference>
<dbReference type="NCBIfam" id="TIGR01730">
    <property type="entry name" value="RND_mfp"/>
    <property type="match status" value="1"/>
</dbReference>
<evidence type="ECO:0000256" key="5">
    <source>
        <dbReference type="SAM" id="MobiDB-lite"/>
    </source>
</evidence>
<evidence type="ECO:0000259" key="7">
    <source>
        <dbReference type="Pfam" id="PF25954"/>
    </source>
</evidence>
<evidence type="ECO:0000313" key="8">
    <source>
        <dbReference type="EMBL" id="GEP43153.1"/>
    </source>
</evidence>
<feature type="region of interest" description="Disordered" evidence="5">
    <location>
        <begin position="345"/>
        <end position="409"/>
    </location>
</feature>
<dbReference type="PANTHER" id="PTHR32347:SF14">
    <property type="entry name" value="EFFLUX SYSTEM COMPONENT YKNX-RELATED"/>
    <property type="match status" value="1"/>
</dbReference>
<dbReference type="OrthoDB" id="9809068at2"/>
<evidence type="ECO:0000256" key="1">
    <source>
        <dbReference type="ARBA" id="ARBA00004196"/>
    </source>
</evidence>
<organism evidence="8 9">
    <name type="scientific">Brevifollis gellanilyticus</name>
    <dbReference type="NCBI Taxonomy" id="748831"/>
    <lineage>
        <taxon>Bacteria</taxon>
        <taxon>Pseudomonadati</taxon>
        <taxon>Verrucomicrobiota</taxon>
        <taxon>Verrucomicrobiia</taxon>
        <taxon>Verrucomicrobiales</taxon>
        <taxon>Verrucomicrobiaceae</taxon>
    </lineage>
</organism>
<feature type="domain" description="CusB-like beta-barrel" evidence="7">
    <location>
        <begin position="251"/>
        <end position="325"/>
    </location>
</feature>
<dbReference type="InterPro" id="IPR058792">
    <property type="entry name" value="Beta-barrel_RND_2"/>
</dbReference>
<gene>
    <name evidence="8" type="ORF">BGE01nite_24440</name>
</gene>
<dbReference type="Proteomes" id="UP000321577">
    <property type="component" value="Unassembled WGS sequence"/>
</dbReference>